<comment type="caution">
    <text evidence="2">The sequence shown here is derived from an EMBL/GenBank/DDBJ whole genome shotgun (WGS) entry which is preliminary data.</text>
</comment>
<keyword evidence="3" id="KW-1185">Reference proteome</keyword>
<keyword evidence="1" id="KW-1133">Transmembrane helix</keyword>
<keyword evidence="1" id="KW-0812">Transmembrane</keyword>
<evidence type="ECO:0000313" key="3">
    <source>
        <dbReference type="Proteomes" id="UP000807353"/>
    </source>
</evidence>
<feature type="transmembrane region" description="Helical" evidence="1">
    <location>
        <begin position="64"/>
        <end position="83"/>
    </location>
</feature>
<dbReference type="Proteomes" id="UP000807353">
    <property type="component" value="Unassembled WGS sequence"/>
</dbReference>
<reference evidence="2" key="1">
    <citation type="submission" date="2020-11" db="EMBL/GenBank/DDBJ databases">
        <authorList>
            <consortium name="DOE Joint Genome Institute"/>
            <person name="Ahrendt S."/>
            <person name="Riley R."/>
            <person name="Andreopoulos W."/>
            <person name="Labutti K."/>
            <person name="Pangilinan J."/>
            <person name="Ruiz-Duenas F.J."/>
            <person name="Barrasa J.M."/>
            <person name="Sanchez-Garcia M."/>
            <person name="Camarero S."/>
            <person name="Miyauchi S."/>
            <person name="Serrano A."/>
            <person name="Linde D."/>
            <person name="Babiker R."/>
            <person name="Drula E."/>
            <person name="Ayuso-Fernandez I."/>
            <person name="Pacheco R."/>
            <person name="Padilla G."/>
            <person name="Ferreira P."/>
            <person name="Barriuso J."/>
            <person name="Kellner H."/>
            <person name="Castanera R."/>
            <person name="Alfaro M."/>
            <person name="Ramirez L."/>
            <person name="Pisabarro A.G."/>
            <person name="Kuo A."/>
            <person name="Tritt A."/>
            <person name="Lipzen A."/>
            <person name="He G."/>
            <person name="Yan M."/>
            <person name="Ng V."/>
            <person name="Cullen D."/>
            <person name="Martin F."/>
            <person name="Rosso M.-N."/>
            <person name="Henrissat B."/>
            <person name="Hibbett D."/>
            <person name="Martinez A.T."/>
            <person name="Grigoriev I.V."/>
        </authorList>
    </citation>
    <scope>NUCLEOTIDE SEQUENCE</scope>
    <source>
        <strain evidence="2">CBS 247.69</strain>
    </source>
</reference>
<proteinExistence type="predicted"/>
<sequence>MDLFIFFGGEGGGDDCVDETEALGFCFWFWFWFWSCLCLCLCLCSCSWYIVIVGARVNSHSNRASVFFVLGVYGRLFLEALFFRRLVYGHAGIWGVRWMTGGWWQMVCRVECRKGTGAGEASLLSFVLR</sequence>
<evidence type="ECO:0000313" key="2">
    <source>
        <dbReference type="EMBL" id="KAF9461908.1"/>
    </source>
</evidence>
<protein>
    <recommendedName>
        <fullName evidence="4">Transmembrane protein</fullName>
    </recommendedName>
</protein>
<keyword evidence="1" id="KW-0472">Membrane</keyword>
<dbReference type="EMBL" id="MU150277">
    <property type="protein sequence ID" value="KAF9461908.1"/>
    <property type="molecule type" value="Genomic_DNA"/>
</dbReference>
<evidence type="ECO:0008006" key="4">
    <source>
        <dbReference type="Google" id="ProtNLM"/>
    </source>
</evidence>
<feature type="transmembrane region" description="Helical" evidence="1">
    <location>
        <begin position="27"/>
        <end position="52"/>
    </location>
</feature>
<name>A0A9P5Y439_9AGAR</name>
<dbReference type="AlphaFoldDB" id="A0A9P5Y439"/>
<organism evidence="2 3">
    <name type="scientific">Collybia nuda</name>
    <dbReference type="NCBI Taxonomy" id="64659"/>
    <lineage>
        <taxon>Eukaryota</taxon>
        <taxon>Fungi</taxon>
        <taxon>Dikarya</taxon>
        <taxon>Basidiomycota</taxon>
        <taxon>Agaricomycotina</taxon>
        <taxon>Agaricomycetes</taxon>
        <taxon>Agaricomycetidae</taxon>
        <taxon>Agaricales</taxon>
        <taxon>Tricholomatineae</taxon>
        <taxon>Clitocybaceae</taxon>
        <taxon>Collybia</taxon>
    </lineage>
</organism>
<evidence type="ECO:0000256" key="1">
    <source>
        <dbReference type="SAM" id="Phobius"/>
    </source>
</evidence>
<gene>
    <name evidence="2" type="ORF">BDZ94DRAFT_767935</name>
</gene>
<accession>A0A9P5Y439</accession>